<feature type="compositionally biased region" description="Polar residues" evidence="1">
    <location>
        <begin position="541"/>
        <end position="558"/>
    </location>
</feature>
<sequence>MSRIWGLDIGSEGVGILWNGVAKAQMSLGHAHKHCQESLPKEVVPQQAEVWVILGESQAWTFLMHHYKLASYPLCLWHRKQMECFTLLFGFLASAASQHGNGGMSQRSRAARLFAPKVDQAQWKKRKQIYKTWLFNNRKKKERKDMIKYGRKWMPRMVIYQQNWEEVLKRIEDKSRAKPGDPGMFKHYQAAVKRAMAELSNNELEKVKETAEEWSNNFPPPEIQAQVTCKKGPVYMEHFLKEMWRQCGIRVFVMSAWKNEQGEVLFRMHNNNEALGDVDSFMKMKDWEDIEPVWQEYMQEQFGAGAWDGGQQMKGGRKRIRKPAFKLETDRDGMPLLPNITEMKLKEKKVIYVLADVDLKEPFKLQNWDTTALLNFWHAQQEKGKGPTFLFKAWKNKDGDMVALVVSGNLPSHRTCKVRKKMIRRPRNSSTNTKSDSHHMEDDADDGAADGRSLQKRPRREPGPLTAHEGTAVPCATPKPCPVKPVKTGALLTSRMDNLLAGMTDGVTGNVEEDVGMEGGHMSPVPKNMWGKKLAIEPLARTTQSKSTQQPSDNTPQVTRARGKKWLAASTTYPKRHELIDQPERTAIEALPSIMCEGISQEWDELLEDMCKCIGCQMLPVTRDIVQVKNCAKLLVVGWVFLQELKGKILAVWNFRVVELCRIVRKEQNRWIAQGLQK</sequence>
<feature type="region of interest" description="Disordered" evidence="1">
    <location>
        <begin position="419"/>
        <end position="476"/>
    </location>
</feature>
<evidence type="ECO:0000313" key="2">
    <source>
        <dbReference type="EMBL" id="KAG1801934.1"/>
    </source>
</evidence>
<dbReference type="RefSeq" id="XP_041186180.1">
    <property type="nucleotide sequence ID" value="XM_041333700.1"/>
</dbReference>
<gene>
    <name evidence="2" type="ORF">BJ212DRAFT_1304929</name>
</gene>
<name>A0A9P7DS81_9AGAM</name>
<proteinExistence type="predicted"/>
<organism evidence="2 3">
    <name type="scientific">Suillus subaureus</name>
    <dbReference type="NCBI Taxonomy" id="48587"/>
    <lineage>
        <taxon>Eukaryota</taxon>
        <taxon>Fungi</taxon>
        <taxon>Dikarya</taxon>
        <taxon>Basidiomycota</taxon>
        <taxon>Agaricomycotina</taxon>
        <taxon>Agaricomycetes</taxon>
        <taxon>Agaricomycetidae</taxon>
        <taxon>Boletales</taxon>
        <taxon>Suillineae</taxon>
        <taxon>Suillaceae</taxon>
        <taxon>Suillus</taxon>
    </lineage>
</organism>
<accession>A0A9P7DS81</accession>
<evidence type="ECO:0000256" key="1">
    <source>
        <dbReference type="SAM" id="MobiDB-lite"/>
    </source>
</evidence>
<keyword evidence="3" id="KW-1185">Reference proteome</keyword>
<reference evidence="2" key="1">
    <citation type="journal article" date="2020" name="New Phytol.">
        <title>Comparative genomics reveals dynamic genome evolution in host specialist ectomycorrhizal fungi.</title>
        <authorList>
            <person name="Lofgren L.A."/>
            <person name="Nguyen N.H."/>
            <person name="Vilgalys R."/>
            <person name="Ruytinx J."/>
            <person name="Liao H.L."/>
            <person name="Branco S."/>
            <person name="Kuo A."/>
            <person name="LaButti K."/>
            <person name="Lipzen A."/>
            <person name="Andreopoulos W."/>
            <person name="Pangilinan J."/>
            <person name="Riley R."/>
            <person name="Hundley H."/>
            <person name="Na H."/>
            <person name="Barry K."/>
            <person name="Grigoriev I.V."/>
            <person name="Stajich J.E."/>
            <person name="Kennedy P.G."/>
        </authorList>
    </citation>
    <scope>NUCLEOTIDE SEQUENCE</scope>
    <source>
        <strain evidence="2">MN1</strain>
    </source>
</reference>
<dbReference type="Proteomes" id="UP000807769">
    <property type="component" value="Unassembled WGS sequence"/>
</dbReference>
<dbReference type="EMBL" id="JABBWG010000085">
    <property type="protein sequence ID" value="KAG1801934.1"/>
    <property type="molecule type" value="Genomic_DNA"/>
</dbReference>
<dbReference type="GeneID" id="64627717"/>
<evidence type="ECO:0000313" key="3">
    <source>
        <dbReference type="Proteomes" id="UP000807769"/>
    </source>
</evidence>
<feature type="region of interest" description="Disordered" evidence="1">
    <location>
        <begin position="541"/>
        <end position="561"/>
    </location>
</feature>
<protein>
    <submittedName>
        <fullName evidence="2">Uncharacterized protein</fullName>
    </submittedName>
</protein>
<comment type="caution">
    <text evidence="2">The sequence shown here is derived from an EMBL/GenBank/DDBJ whole genome shotgun (WGS) entry which is preliminary data.</text>
</comment>
<dbReference type="AlphaFoldDB" id="A0A9P7DS81"/>